<name>A0A1H7T5A1_9LACT</name>
<dbReference type="RefSeq" id="WP_091487736.1">
    <property type="nucleotide sequence ID" value="NZ_BJUX01000013.1"/>
</dbReference>
<dbReference type="Proteomes" id="UP000198548">
    <property type="component" value="Unassembled WGS sequence"/>
</dbReference>
<dbReference type="OrthoDB" id="280334at2"/>
<keyword evidence="3" id="KW-0969">Cilium</keyword>
<reference evidence="3 4" key="1">
    <citation type="submission" date="2016-10" db="EMBL/GenBank/DDBJ databases">
        <authorList>
            <person name="de Groot N.N."/>
        </authorList>
    </citation>
    <scope>NUCLEOTIDE SEQUENCE [LARGE SCALE GENOMIC DNA]</scope>
    <source>
        <strain evidence="3 4">DSM 19182</strain>
    </source>
</reference>
<dbReference type="Pfam" id="PF13861">
    <property type="entry name" value="FLgD_tudor"/>
    <property type="match status" value="1"/>
</dbReference>
<dbReference type="EMBL" id="BJUX01000013">
    <property type="protein sequence ID" value="GEK89353.1"/>
    <property type="molecule type" value="Genomic_DNA"/>
</dbReference>
<gene>
    <name evidence="2" type="ORF">APU01nite_13920</name>
    <name evidence="3" type="ORF">SAMN04488100_1116</name>
</gene>
<dbReference type="EMBL" id="FOBL01000011">
    <property type="protein sequence ID" value="SEL79898.1"/>
    <property type="molecule type" value="Genomic_DNA"/>
</dbReference>
<keyword evidence="3" id="KW-0966">Cell projection</keyword>
<dbReference type="InterPro" id="IPR025963">
    <property type="entry name" value="FLgD_Tudor"/>
</dbReference>
<dbReference type="Proteomes" id="UP000321425">
    <property type="component" value="Unassembled WGS sequence"/>
</dbReference>
<evidence type="ECO:0000259" key="1">
    <source>
        <dbReference type="Pfam" id="PF13861"/>
    </source>
</evidence>
<evidence type="ECO:0000313" key="4">
    <source>
        <dbReference type="Proteomes" id="UP000198548"/>
    </source>
</evidence>
<keyword evidence="3" id="KW-0282">Flagellum</keyword>
<dbReference type="AlphaFoldDB" id="A0A1H7T5A1"/>
<keyword evidence="5" id="KW-1185">Reference proteome</keyword>
<evidence type="ECO:0000313" key="2">
    <source>
        <dbReference type="EMBL" id="GEK89353.1"/>
    </source>
</evidence>
<evidence type="ECO:0000313" key="5">
    <source>
        <dbReference type="Proteomes" id="UP000321425"/>
    </source>
</evidence>
<sequence length="142" mass="15341">MNIPENMMIGTLSAIQPAEETKQNSDLDMEQFLQIISSAMSMPSFDGQGSGGGGSETDYIGQMVQFGMLNAMEELNTSMQTTMLMSQQQQALGLVGKQVTLAGEDAQLISGPVEKVRFDNGYATLQVNGSMYQLNDVIEVSE</sequence>
<reference evidence="2 5" key="2">
    <citation type="submission" date="2019-07" db="EMBL/GenBank/DDBJ databases">
        <title>Whole genome shotgun sequence of Alkalibacterium putridalgicola NBRC 103243.</title>
        <authorList>
            <person name="Hosoyama A."/>
            <person name="Uohara A."/>
            <person name="Ohji S."/>
            <person name="Ichikawa N."/>
        </authorList>
    </citation>
    <scope>NUCLEOTIDE SEQUENCE [LARGE SCALE GENOMIC DNA]</scope>
    <source>
        <strain evidence="2 5">NBRC 103243</strain>
    </source>
</reference>
<organism evidence="3 4">
    <name type="scientific">Alkalibacterium putridalgicola</name>
    <dbReference type="NCBI Taxonomy" id="426703"/>
    <lineage>
        <taxon>Bacteria</taxon>
        <taxon>Bacillati</taxon>
        <taxon>Bacillota</taxon>
        <taxon>Bacilli</taxon>
        <taxon>Lactobacillales</taxon>
        <taxon>Carnobacteriaceae</taxon>
        <taxon>Alkalibacterium</taxon>
    </lineage>
</organism>
<dbReference type="STRING" id="426703.SAMN04488100_1116"/>
<evidence type="ECO:0000313" key="3">
    <source>
        <dbReference type="EMBL" id="SEL79898.1"/>
    </source>
</evidence>
<protein>
    <submittedName>
        <fullName evidence="3">Flagellar basal-body rod modification protein FlgD</fullName>
    </submittedName>
</protein>
<accession>A0A1H7T5A1</accession>
<proteinExistence type="predicted"/>
<feature type="domain" description="FlgD Tudor-like" evidence="1">
    <location>
        <begin position="86"/>
        <end position="137"/>
    </location>
</feature>